<protein>
    <submittedName>
        <fullName evidence="1">Uncharacterized protein</fullName>
    </submittedName>
</protein>
<dbReference type="RefSeq" id="XP_013954334.1">
    <property type="nucleotide sequence ID" value="XM_014098859.1"/>
</dbReference>
<dbReference type="AlphaFoldDB" id="G9MZT5"/>
<keyword evidence="2" id="KW-1185">Reference proteome</keyword>
<dbReference type="Proteomes" id="UP000007115">
    <property type="component" value="Unassembled WGS sequence"/>
</dbReference>
<evidence type="ECO:0000313" key="1">
    <source>
        <dbReference type="EMBL" id="EHK20141.1"/>
    </source>
</evidence>
<dbReference type="GeneID" id="25791112"/>
<dbReference type="HOGENOM" id="CLU_2133849_0_0_1"/>
<sequence length="113" mass="12721">MTARQNKTSIYRSNKAWHYSDSISTGNDGISGLASQEIGRICIAWLLSRLRLGYGVWVGLVKMCIWIFKPCASRWLGKATNYGTRVTPFFRGFFSSSLFSSHSYLVPAFPAAW</sequence>
<evidence type="ECO:0000313" key="2">
    <source>
        <dbReference type="Proteomes" id="UP000007115"/>
    </source>
</evidence>
<dbReference type="InParanoid" id="G9MZT5"/>
<accession>G9MZT5</accession>
<name>G9MZT5_HYPVG</name>
<organism evidence="1 2">
    <name type="scientific">Hypocrea virens (strain Gv29-8 / FGSC 10586)</name>
    <name type="common">Gliocladium virens</name>
    <name type="synonym">Trichoderma virens</name>
    <dbReference type="NCBI Taxonomy" id="413071"/>
    <lineage>
        <taxon>Eukaryota</taxon>
        <taxon>Fungi</taxon>
        <taxon>Dikarya</taxon>
        <taxon>Ascomycota</taxon>
        <taxon>Pezizomycotina</taxon>
        <taxon>Sordariomycetes</taxon>
        <taxon>Hypocreomycetidae</taxon>
        <taxon>Hypocreales</taxon>
        <taxon>Hypocreaceae</taxon>
        <taxon>Trichoderma</taxon>
    </lineage>
</organism>
<dbReference type="VEuPathDB" id="FungiDB:TRIVIDRAFT_216441"/>
<proteinExistence type="predicted"/>
<comment type="caution">
    <text evidence="1">The sequence shown here is derived from an EMBL/GenBank/DDBJ whole genome shotgun (WGS) entry which is preliminary data.</text>
</comment>
<reference evidence="1 2" key="1">
    <citation type="journal article" date="2011" name="Genome Biol.">
        <title>Comparative genome sequence analysis underscores mycoparasitism as the ancestral life style of Trichoderma.</title>
        <authorList>
            <person name="Kubicek C.P."/>
            <person name="Herrera-Estrella A."/>
            <person name="Seidl-Seiboth V."/>
            <person name="Martinez D.A."/>
            <person name="Druzhinina I.S."/>
            <person name="Thon M."/>
            <person name="Zeilinger S."/>
            <person name="Casas-Flores S."/>
            <person name="Horwitz B.A."/>
            <person name="Mukherjee P.K."/>
            <person name="Mukherjee M."/>
            <person name="Kredics L."/>
            <person name="Alcaraz L.D."/>
            <person name="Aerts A."/>
            <person name="Antal Z."/>
            <person name="Atanasova L."/>
            <person name="Cervantes-Badillo M.G."/>
            <person name="Challacombe J."/>
            <person name="Chertkov O."/>
            <person name="McCluskey K."/>
            <person name="Coulpier F."/>
            <person name="Deshpande N."/>
            <person name="von Doehren H."/>
            <person name="Ebbole D.J."/>
            <person name="Esquivel-Naranjo E.U."/>
            <person name="Fekete E."/>
            <person name="Flipphi M."/>
            <person name="Glaser F."/>
            <person name="Gomez-Rodriguez E.Y."/>
            <person name="Gruber S."/>
            <person name="Han C."/>
            <person name="Henrissat B."/>
            <person name="Hermosa R."/>
            <person name="Hernandez-Onate M."/>
            <person name="Karaffa L."/>
            <person name="Kosti I."/>
            <person name="Le Crom S."/>
            <person name="Lindquist E."/>
            <person name="Lucas S."/>
            <person name="Luebeck M."/>
            <person name="Luebeck P.S."/>
            <person name="Margeot A."/>
            <person name="Metz B."/>
            <person name="Misra M."/>
            <person name="Nevalainen H."/>
            <person name="Omann M."/>
            <person name="Packer N."/>
            <person name="Perrone G."/>
            <person name="Uresti-Rivera E.E."/>
            <person name="Salamov A."/>
            <person name="Schmoll M."/>
            <person name="Seiboth B."/>
            <person name="Shapiro H."/>
            <person name="Sukno S."/>
            <person name="Tamayo-Ramos J.A."/>
            <person name="Tisch D."/>
            <person name="Wiest A."/>
            <person name="Wilkinson H.H."/>
            <person name="Zhang M."/>
            <person name="Coutinho P.M."/>
            <person name="Kenerley C.M."/>
            <person name="Monte E."/>
            <person name="Baker S.E."/>
            <person name="Grigoriev I.V."/>
        </authorList>
    </citation>
    <scope>NUCLEOTIDE SEQUENCE [LARGE SCALE GENOMIC DNA]</scope>
    <source>
        <strain evidence="2">Gv29-8 / FGSC 10586</strain>
    </source>
</reference>
<gene>
    <name evidence="1" type="ORF">TRIVIDRAFT_216441</name>
</gene>
<dbReference type="EMBL" id="ABDF02000081">
    <property type="protein sequence ID" value="EHK20141.1"/>
    <property type="molecule type" value="Genomic_DNA"/>
</dbReference>